<dbReference type="Proteomes" id="UP000018208">
    <property type="component" value="Unassembled WGS sequence"/>
</dbReference>
<proteinExistence type="inferred from homology"/>
<evidence type="ECO:0000259" key="4">
    <source>
        <dbReference type="Pfam" id="PF00177"/>
    </source>
</evidence>
<accession>V6LU91</accession>
<protein>
    <submittedName>
        <fullName evidence="5">Ribosomal protein S5</fullName>
    </submittedName>
    <submittedName>
        <fullName evidence="6">Ribosomal protein S7</fullName>
    </submittedName>
</protein>
<keyword evidence="7" id="KW-1185">Reference proteome</keyword>
<dbReference type="InterPro" id="IPR023798">
    <property type="entry name" value="Ribosomal_uS7_dom"/>
</dbReference>
<dbReference type="CDD" id="cd14867">
    <property type="entry name" value="uS7_Eukaryote"/>
    <property type="match status" value="1"/>
</dbReference>
<dbReference type="SUPFAM" id="SSF47973">
    <property type="entry name" value="Ribosomal protein S7"/>
    <property type="match status" value="1"/>
</dbReference>
<dbReference type="Gene3D" id="1.10.455.10">
    <property type="entry name" value="Ribosomal protein S7 domain"/>
    <property type="match status" value="1"/>
</dbReference>
<dbReference type="InterPro" id="IPR036823">
    <property type="entry name" value="Ribosomal_uS7_dom_sf"/>
</dbReference>
<name>V6LU91_9EUKA</name>
<gene>
    <name evidence="5" type="ORF">SS50377_12781</name>
    <name evidence="6" type="ORF">SS50377_23400</name>
</gene>
<reference evidence="5 6" key="1">
    <citation type="journal article" date="2014" name="PLoS Genet.">
        <title>The Genome of Spironucleus salmonicida Highlights a Fish Pathogen Adapted to Fluctuating Environments.</title>
        <authorList>
            <person name="Xu F."/>
            <person name="Jerlstrom-Hultqvist J."/>
            <person name="Einarsson E."/>
            <person name="Astvaldsson A."/>
            <person name="Svard S.G."/>
            <person name="Andersson J.O."/>
        </authorList>
    </citation>
    <scope>NUCLEOTIDE SEQUENCE</scope>
    <source>
        <strain evidence="6">ATCC 50377</strain>
    </source>
</reference>
<dbReference type="PANTHER" id="PTHR11205">
    <property type="entry name" value="RIBOSOMAL PROTEIN S7"/>
    <property type="match status" value="1"/>
</dbReference>
<evidence type="ECO:0000313" key="6">
    <source>
        <dbReference type="EMBL" id="KAH0575760.1"/>
    </source>
</evidence>
<dbReference type="NCBIfam" id="TIGR01028">
    <property type="entry name" value="uS7_euk_arch"/>
    <property type="match status" value="1"/>
</dbReference>
<keyword evidence="3" id="KW-0687">Ribonucleoprotein</keyword>
<evidence type="ECO:0000256" key="1">
    <source>
        <dbReference type="ARBA" id="ARBA00007151"/>
    </source>
</evidence>
<sequence>MDSKNFKLFGKYETTGVVCEDDSISRYVSIDNHSTVAHSAGKWHAVRFRKGSCPIVERLANTLMMHGRNSGKKLMANRHIEQAFELINLQTGLNPVQVLVDAIKNAVVREDSCRIGKGGQIRRQAVDVAPLRRVNQALFYLGLGARRQSMRKIKTFAECLADEITAASQSADKSYAVQKRNEIERVAVSNR</sequence>
<evidence type="ECO:0000313" key="7">
    <source>
        <dbReference type="Proteomes" id="UP000018208"/>
    </source>
</evidence>
<dbReference type="Pfam" id="PF00177">
    <property type="entry name" value="Ribosomal_S7"/>
    <property type="match status" value="1"/>
</dbReference>
<dbReference type="InterPro" id="IPR000235">
    <property type="entry name" value="Ribosomal_uS7"/>
</dbReference>
<organism evidence="5">
    <name type="scientific">Spironucleus salmonicida</name>
    <dbReference type="NCBI Taxonomy" id="348837"/>
    <lineage>
        <taxon>Eukaryota</taxon>
        <taxon>Metamonada</taxon>
        <taxon>Diplomonadida</taxon>
        <taxon>Hexamitidae</taxon>
        <taxon>Hexamitinae</taxon>
        <taxon>Spironucleus</taxon>
    </lineage>
</organism>
<dbReference type="EMBL" id="AUWU02000003">
    <property type="protein sequence ID" value="KAH0575760.1"/>
    <property type="molecule type" value="Genomic_DNA"/>
</dbReference>
<dbReference type="VEuPathDB" id="GiardiaDB:SS50377_23400"/>
<dbReference type="OrthoDB" id="10264639at2759"/>
<feature type="domain" description="Small ribosomal subunit protein uS7" evidence="4">
    <location>
        <begin position="47"/>
        <end position="191"/>
    </location>
</feature>
<dbReference type="InterPro" id="IPR005716">
    <property type="entry name" value="Ribosomal_uS7_euk/arc"/>
</dbReference>
<evidence type="ECO:0000256" key="3">
    <source>
        <dbReference type="ARBA" id="ARBA00023274"/>
    </source>
</evidence>
<dbReference type="PIRSF" id="PIRSF002122">
    <property type="entry name" value="RPS7p_RPS7a_RPS5e_RPS7o"/>
    <property type="match status" value="1"/>
</dbReference>
<comment type="similarity">
    <text evidence="1">Belongs to the universal ribosomal protein uS7 family.</text>
</comment>
<evidence type="ECO:0000313" key="5">
    <source>
        <dbReference type="EMBL" id="EST47271.1"/>
    </source>
</evidence>
<dbReference type="AlphaFoldDB" id="V6LU91"/>
<dbReference type="GO" id="GO:0006412">
    <property type="term" value="P:translation"/>
    <property type="evidence" value="ECO:0007669"/>
    <property type="project" value="InterPro"/>
</dbReference>
<keyword evidence="2 5" id="KW-0689">Ribosomal protein</keyword>
<dbReference type="EMBL" id="KI546046">
    <property type="protein sequence ID" value="EST47271.1"/>
    <property type="molecule type" value="Genomic_DNA"/>
</dbReference>
<dbReference type="GO" id="GO:0015935">
    <property type="term" value="C:small ribosomal subunit"/>
    <property type="evidence" value="ECO:0007669"/>
    <property type="project" value="InterPro"/>
</dbReference>
<evidence type="ECO:0000256" key="2">
    <source>
        <dbReference type="ARBA" id="ARBA00022980"/>
    </source>
</evidence>
<dbReference type="GO" id="GO:0003735">
    <property type="term" value="F:structural constituent of ribosome"/>
    <property type="evidence" value="ECO:0007669"/>
    <property type="project" value="InterPro"/>
</dbReference>
<reference evidence="6" key="2">
    <citation type="submission" date="2020-12" db="EMBL/GenBank/DDBJ databases">
        <title>New Spironucleus salmonicida genome in near-complete chromosomes.</title>
        <authorList>
            <person name="Xu F."/>
            <person name="Kurt Z."/>
            <person name="Jimenez-Gonzalez A."/>
            <person name="Astvaldsson A."/>
            <person name="Andersson J.O."/>
            <person name="Svard S.G."/>
        </authorList>
    </citation>
    <scope>NUCLEOTIDE SEQUENCE</scope>
    <source>
        <strain evidence="6">ATCC 50377</strain>
    </source>
</reference>